<dbReference type="AlphaFoldDB" id="A0A7U2I7E3"/>
<evidence type="ECO:0000256" key="1">
    <source>
        <dbReference type="SAM" id="MobiDB-lite"/>
    </source>
</evidence>
<name>A0A7U2I7E3_PHANO</name>
<proteinExistence type="predicted"/>
<feature type="region of interest" description="Disordered" evidence="1">
    <location>
        <begin position="31"/>
        <end position="104"/>
    </location>
</feature>
<accession>A0A7U2I7E3</accession>
<dbReference type="EMBL" id="CP069039">
    <property type="protein sequence ID" value="QRD04654.1"/>
    <property type="molecule type" value="Genomic_DNA"/>
</dbReference>
<dbReference type="KEGG" id="pno:SNOG_10589"/>
<keyword evidence="3" id="KW-1185">Reference proteome</keyword>
<dbReference type="OrthoDB" id="3675680at2759"/>
<sequence>MPIPCGRCGSDSLAEPRVYLRHSFTATLAVIEEEEEEEEVNNNRQDSAYSSDDPDGDEKYPTHPPRKQIWTRPLQTLDPNEGRFEFSDDEDDEEPSTEARIDSQGQSIFLTPVAHYEQLLHAHAPFAHTARAELALITRLRGAPVTLADVHALLHSARSIMPSDLARTPPKLLMEKHKIKVWFDNANVVCNRNVMSALAGNIAYFAAWDVIRPIELEAMLTHIVSINPSLFDVVKRHAEAEKLVRECGAVPCSQQVIYDEGKHSATVPATKKNKKRKEKPITTLRRDWEEEMCGWFAVTRLHNGPGLMDRKPPSVKLPIRMEDRSGERERKRKRKVKMGRPGSSDSRAGSEMRTQIPLGFDGGSKVKVRLPRAQHLRGCVRYENLA</sequence>
<feature type="region of interest" description="Disordered" evidence="1">
    <location>
        <begin position="321"/>
        <end position="358"/>
    </location>
</feature>
<feature type="compositionally biased region" description="Acidic residues" evidence="1">
    <location>
        <begin position="87"/>
        <end position="96"/>
    </location>
</feature>
<dbReference type="RefSeq" id="XP_001800854.1">
    <property type="nucleotide sequence ID" value="XM_001800802.1"/>
</dbReference>
<dbReference type="Proteomes" id="UP000663193">
    <property type="component" value="Chromosome 17"/>
</dbReference>
<feature type="compositionally biased region" description="Acidic residues" evidence="1">
    <location>
        <begin position="31"/>
        <end position="40"/>
    </location>
</feature>
<evidence type="ECO:0000313" key="3">
    <source>
        <dbReference type="Proteomes" id="UP000663193"/>
    </source>
</evidence>
<evidence type="ECO:0000313" key="2">
    <source>
        <dbReference type="EMBL" id="QRD04654.1"/>
    </source>
</evidence>
<dbReference type="VEuPathDB" id="FungiDB:JI435_105890"/>
<organism evidence="2 3">
    <name type="scientific">Phaeosphaeria nodorum (strain SN15 / ATCC MYA-4574 / FGSC 10173)</name>
    <name type="common">Glume blotch fungus</name>
    <name type="synonym">Parastagonospora nodorum</name>
    <dbReference type="NCBI Taxonomy" id="321614"/>
    <lineage>
        <taxon>Eukaryota</taxon>
        <taxon>Fungi</taxon>
        <taxon>Dikarya</taxon>
        <taxon>Ascomycota</taxon>
        <taxon>Pezizomycotina</taxon>
        <taxon>Dothideomycetes</taxon>
        <taxon>Pleosporomycetidae</taxon>
        <taxon>Pleosporales</taxon>
        <taxon>Pleosporineae</taxon>
        <taxon>Phaeosphaeriaceae</taxon>
        <taxon>Parastagonospora</taxon>
    </lineage>
</organism>
<reference evidence="3" key="1">
    <citation type="journal article" date="2021" name="BMC Genomics">
        <title>Chromosome-level genome assembly and manually-curated proteome of model necrotroph Parastagonospora nodorum Sn15 reveals a genome-wide trove of candidate effector homologs, and redundancy of virulence-related functions within an accessory chromosome.</title>
        <authorList>
            <person name="Bertazzoni S."/>
            <person name="Jones D.A.B."/>
            <person name="Phan H.T."/>
            <person name="Tan K.-C."/>
            <person name="Hane J.K."/>
        </authorList>
    </citation>
    <scope>NUCLEOTIDE SEQUENCE [LARGE SCALE GENOMIC DNA]</scope>
    <source>
        <strain evidence="3">SN15 / ATCC MYA-4574 / FGSC 10173)</strain>
    </source>
</reference>
<gene>
    <name evidence="2" type="ORF">JI435_105890</name>
</gene>
<protein>
    <submittedName>
        <fullName evidence="2">Uncharacterized protein</fullName>
    </submittedName>
</protein>